<feature type="active site" description="Tele-phosphohistidine intermediate" evidence="1">
    <location>
        <position position="14"/>
    </location>
</feature>
<evidence type="ECO:0000256" key="1">
    <source>
        <dbReference type="PIRSR" id="PIRSR613078-1"/>
    </source>
</evidence>
<name>A0A975MRE1_9GAMM</name>
<feature type="binding site" evidence="2">
    <location>
        <position position="63"/>
    </location>
    <ligand>
        <name>substrate</name>
    </ligand>
</feature>
<evidence type="ECO:0000256" key="2">
    <source>
        <dbReference type="PIRSR" id="PIRSR613078-2"/>
    </source>
</evidence>
<proteinExistence type="predicted"/>
<dbReference type="InterPro" id="IPR013078">
    <property type="entry name" value="His_Pase_superF_clade-1"/>
</dbReference>
<accession>A0A975MRE1</accession>
<dbReference type="KEGG" id="mpad:KEF85_08245"/>
<dbReference type="GO" id="GO:0101006">
    <property type="term" value="F:protein histidine phosphatase activity"/>
    <property type="evidence" value="ECO:0007669"/>
    <property type="project" value="TreeGrafter"/>
</dbReference>
<dbReference type="PANTHER" id="PTHR48100:SF15">
    <property type="entry name" value="SEDOHEPTULOSE 1,7-BISPHOSPHATASE"/>
    <property type="match status" value="1"/>
</dbReference>
<dbReference type="SUPFAM" id="SSF53254">
    <property type="entry name" value="Phosphoglycerate mutase-like"/>
    <property type="match status" value="1"/>
</dbReference>
<dbReference type="SMART" id="SM00855">
    <property type="entry name" value="PGAM"/>
    <property type="match status" value="1"/>
</dbReference>
<dbReference type="AlphaFoldDB" id="A0A975MRE1"/>
<keyword evidence="4" id="KW-1185">Reference proteome</keyword>
<dbReference type="InterPro" id="IPR029033">
    <property type="entry name" value="His_PPase_superfam"/>
</dbReference>
<protein>
    <submittedName>
        <fullName evidence="3">Histidine phosphatase family protein</fullName>
    </submittedName>
</protein>
<dbReference type="RefSeq" id="WP_215584880.1">
    <property type="nucleotide sequence ID" value="NZ_CP073754.1"/>
</dbReference>
<dbReference type="CDD" id="cd07067">
    <property type="entry name" value="HP_PGM_like"/>
    <property type="match status" value="1"/>
</dbReference>
<sequence>MTSALPLRLFLIRHGETEWSVSGRHTGQTDIALTQNGENQARELGSHLLGIKFNQVLTSPLKRARQTCSLVDLPNTPKVDEDLSECDYGDYEGRRSSEVSKARPDWSLFRDGCPNGETSENILERADRLIRRLRSMHGNVALFSHGQFGAALGVRWLDLELIHAQHFPLNTASLSVLSFHPHHLQIPIIAAWNAALP</sequence>
<dbReference type="Proteomes" id="UP000676649">
    <property type="component" value="Chromosome"/>
</dbReference>
<feature type="binding site" evidence="2">
    <location>
        <begin position="85"/>
        <end position="88"/>
    </location>
    <ligand>
        <name>substrate</name>
    </ligand>
</feature>
<evidence type="ECO:0000313" key="4">
    <source>
        <dbReference type="Proteomes" id="UP000676649"/>
    </source>
</evidence>
<dbReference type="Pfam" id="PF00300">
    <property type="entry name" value="His_Phos_1"/>
    <property type="match status" value="1"/>
</dbReference>
<reference evidence="3" key="1">
    <citation type="submission" date="2021-04" db="EMBL/GenBank/DDBJ databases">
        <title>Draft genome sequence data of methanotrophic Methylovulum sp. strain S1L and Methylomonas sp. strain S2AM isolated from boreal lake water columns.</title>
        <authorList>
            <person name="Rissanen A.J."/>
            <person name="Mangayil R."/>
            <person name="Svenning M.M."/>
            <person name="Khanongnuch R."/>
        </authorList>
    </citation>
    <scope>NUCLEOTIDE SEQUENCE</scope>
    <source>
        <strain evidence="3">S2AM</strain>
    </source>
</reference>
<evidence type="ECO:0000313" key="3">
    <source>
        <dbReference type="EMBL" id="QWF72420.1"/>
    </source>
</evidence>
<dbReference type="GO" id="GO:0070297">
    <property type="term" value="P:regulation of phosphorelay signal transduction system"/>
    <property type="evidence" value="ECO:0007669"/>
    <property type="project" value="TreeGrafter"/>
</dbReference>
<dbReference type="EMBL" id="CP073754">
    <property type="protein sequence ID" value="QWF72420.1"/>
    <property type="molecule type" value="Genomic_DNA"/>
</dbReference>
<gene>
    <name evidence="3" type="ORF">KEF85_08245</name>
</gene>
<dbReference type="InterPro" id="IPR050275">
    <property type="entry name" value="PGM_Phosphatase"/>
</dbReference>
<feature type="binding site" evidence="2">
    <location>
        <begin position="26"/>
        <end position="27"/>
    </location>
    <ligand>
        <name>substrate</name>
    </ligand>
</feature>
<dbReference type="Gene3D" id="3.40.50.1240">
    <property type="entry name" value="Phosphoglycerate mutase-like"/>
    <property type="match status" value="1"/>
</dbReference>
<feature type="active site" description="Proton donor/acceptor" evidence="1">
    <location>
        <position position="85"/>
    </location>
</feature>
<dbReference type="PANTHER" id="PTHR48100">
    <property type="entry name" value="BROAD-SPECIFICITY PHOSPHATASE YOR283W-RELATED"/>
    <property type="match status" value="1"/>
</dbReference>
<organism evidence="3 4">
    <name type="scientific">Methylomonas paludis</name>
    <dbReference type="NCBI Taxonomy" id="1173101"/>
    <lineage>
        <taxon>Bacteria</taxon>
        <taxon>Pseudomonadati</taxon>
        <taxon>Pseudomonadota</taxon>
        <taxon>Gammaproteobacteria</taxon>
        <taxon>Methylococcales</taxon>
        <taxon>Methylococcaceae</taxon>
        <taxon>Methylomonas</taxon>
    </lineage>
</organism>